<dbReference type="EMBL" id="MRCC01000010">
    <property type="protein sequence ID" value="OKH25326.1"/>
    <property type="molecule type" value="Genomic_DNA"/>
</dbReference>
<name>A0A1U7HP14_9CHRO</name>
<sequence>MARARAKSDLPTKICPVCQRPFTWRKKWADCWDDVKYCSERCRRRRSNTDKYGNGIGRKSIYHLPITKPHS</sequence>
<protein>
    <submittedName>
        <fullName evidence="1">DUF2256 domain-containing protein</fullName>
    </submittedName>
</protein>
<dbReference type="AlphaFoldDB" id="A0A1U7HP14"/>
<dbReference type="OrthoDB" id="27194at2"/>
<keyword evidence="2" id="KW-1185">Reference proteome</keyword>
<accession>A0A1U7HP14</accession>
<gene>
    <name evidence="1" type="ORF">NIES1031_13125</name>
</gene>
<dbReference type="STRING" id="247279.NIES1031_13125"/>
<dbReference type="Pfam" id="PF10013">
    <property type="entry name" value="DUF2256"/>
    <property type="match status" value="1"/>
</dbReference>
<comment type="caution">
    <text evidence="1">The sequence shown here is derived from an EMBL/GenBank/DDBJ whole genome shotgun (WGS) entry which is preliminary data.</text>
</comment>
<evidence type="ECO:0000313" key="2">
    <source>
        <dbReference type="Proteomes" id="UP000185984"/>
    </source>
</evidence>
<dbReference type="PANTHER" id="PTHR37463:SF1">
    <property type="entry name" value="DUF2256 DOMAIN-CONTAINING PROTEIN"/>
    <property type="match status" value="1"/>
</dbReference>
<dbReference type="Proteomes" id="UP000185984">
    <property type="component" value="Unassembled WGS sequence"/>
</dbReference>
<organism evidence="1 2">
    <name type="scientific">Chroogloeocystis siderophila 5.2 s.c.1</name>
    <dbReference type="NCBI Taxonomy" id="247279"/>
    <lineage>
        <taxon>Bacteria</taxon>
        <taxon>Bacillati</taxon>
        <taxon>Cyanobacteriota</taxon>
        <taxon>Cyanophyceae</taxon>
        <taxon>Oscillatoriophycideae</taxon>
        <taxon>Chroococcales</taxon>
        <taxon>Chroococcaceae</taxon>
        <taxon>Chroogloeocystis</taxon>
    </lineage>
</organism>
<reference evidence="1 2" key="1">
    <citation type="submission" date="2016-11" db="EMBL/GenBank/DDBJ databases">
        <title>Draft Genome Sequences of Nine Cyanobacterial Strains from Diverse Habitats.</title>
        <authorList>
            <person name="Zhu T."/>
            <person name="Hou S."/>
            <person name="Lu X."/>
            <person name="Hess W.R."/>
        </authorList>
    </citation>
    <scope>NUCLEOTIDE SEQUENCE [LARGE SCALE GENOMIC DNA]</scope>
    <source>
        <strain evidence="1 2">5.2 s.c.1</strain>
    </source>
</reference>
<dbReference type="InterPro" id="IPR017136">
    <property type="entry name" value="UCP037205"/>
</dbReference>
<proteinExistence type="predicted"/>
<dbReference type="PANTHER" id="PTHR37463">
    <property type="entry name" value="GSL3115 PROTEIN"/>
    <property type="match status" value="1"/>
</dbReference>
<evidence type="ECO:0000313" key="1">
    <source>
        <dbReference type="EMBL" id="OKH25326.1"/>
    </source>
</evidence>